<accession>A0ABD1WZB6</accession>
<dbReference type="SUPFAM" id="SSF64167">
    <property type="entry name" value="SurE-like"/>
    <property type="match status" value="1"/>
</dbReference>
<dbReference type="Pfam" id="PF16953">
    <property type="entry name" value="PRORP"/>
    <property type="match status" value="1"/>
</dbReference>
<evidence type="ECO:0000313" key="17">
    <source>
        <dbReference type="Proteomes" id="UP001604277"/>
    </source>
</evidence>
<dbReference type="InterPro" id="IPR002828">
    <property type="entry name" value="SurE-like_Pase/nucleotidase"/>
</dbReference>
<dbReference type="GO" id="GO:0001682">
    <property type="term" value="P:tRNA 5'-leader removal"/>
    <property type="evidence" value="ECO:0007669"/>
    <property type="project" value="UniProtKB-ARBA"/>
</dbReference>
<dbReference type="PANTHER" id="PTHR13547">
    <property type="match status" value="1"/>
</dbReference>
<reference evidence="17" key="1">
    <citation type="submission" date="2024-07" db="EMBL/GenBank/DDBJ databases">
        <title>Two chromosome-level genome assemblies of Korean endemic species Abeliophyllum distichum and Forsythia ovata (Oleaceae).</title>
        <authorList>
            <person name="Jang H."/>
        </authorList>
    </citation>
    <scope>NUCLEOTIDE SEQUENCE [LARGE SCALE GENOMIC DNA]</scope>
</reference>
<keyword evidence="5" id="KW-0819">tRNA processing</keyword>
<dbReference type="GO" id="GO:0046872">
    <property type="term" value="F:metal ion binding"/>
    <property type="evidence" value="ECO:0007669"/>
    <property type="project" value="UniProtKB-KW"/>
</dbReference>
<comment type="catalytic activity">
    <reaction evidence="1">
        <text>Endonucleolytic cleavage of RNA, removing 5'-extranucleotides from tRNA precursor.</text>
        <dbReference type="EC" id="3.1.26.5"/>
    </reaction>
</comment>
<dbReference type="GO" id="GO:0004526">
    <property type="term" value="F:ribonuclease P activity"/>
    <property type="evidence" value="ECO:0007669"/>
    <property type="project" value="UniProtKB-EC"/>
</dbReference>
<keyword evidence="8" id="KW-0677">Repeat</keyword>
<keyword evidence="10" id="KW-0862">Zinc</keyword>
<dbReference type="PANTHER" id="PTHR13547:SF7">
    <property type="entry name" value="RIBONUCLEASE P"/>
    <property type="match status" value="1"/>
</dbReference>
<protein>
    <recommendedName>
        <fullName evidence="4">ribonuclease P</fullName>
        <ecNumber evidence="4">3.1.26.5</ecNumber>
    </recommendedName>
</protein>
<evidence type="ECO:0000259" key="14">
    <source>
        <dbReference type="Pfam" id="PF01975"/>
    </source>
</evidence>
<evidence type="ECO:0000256" key="6">
    <source>
        <dbReference type="ARBA" id="ARBA00022722"/>
    </source>
</evidence>
<keyword evidence="7" id="KW-0479">Metal-binding</keyword>
<gene>
    <name evidence="16" type="ORF">Fot_08690</name>
</gene>
<dbReference type="InterPro" id="IPR036523">
    <property type="entry name" value="SurE-like_sf"/>
</dbReference>
<feature type="domain" description="Survival protein SurE-like phosphatase/nucleotidase" evidence="14">
    <location>
        <begin position="77"/>
        <end position="267"/>
    </location>
</feature>
<feature type="region of interest" description="Disordered" evidence="13">
    <location>
        <begin position="23"/>
        <end position="75"/>
    </location>
</feature>
<dbReference type="Proteomes" id="UP001604277">
    <property type="component" value="Unassembled WGS sequence"/>
</dbReference>
<evidence type="ECO:0000256" key="8">
    <source>
        <dbReference type="ARBA" id="ARBA00022737"/>
    </source>
</evidence>
<dbReference type="Gene3D" id="1.25.40.10">
    <property type="entry name" value="Tetratricopeptide repeat domain"/>
    <property type="match status" value="1"/>
</dbReference>
<feature type="compositionally biased region" description="Basic and acidic residues" evidence="13">
    <location>
        <begin position="35"/>
        <end position="52"/>
    </location>
</feature>
<keyword evidence="9" id="KW-0378">Hydrolase</keyword>
<dbReference type="Gene3D" id="3.40.50.11980">
    <property type="match status" value="1"/>
</dbReference>
<feature type="domain" description="PRORP" evidence="15">
    <location>
        <begin position="407"/>
        <end position="632"/>
    </location>
</feature>
<evidence type="ECO:0000256" key="3">
    <source>
        <dbReference type="ARBA" id="ARBA00007626"/>
    </source>
</evidence>
<dbReference type="Pfam" id="PF01975">
    <property type="entry name" value="SurE"/>
    <property type="match status" value="1"/>
</dbReference>
<comment type="caution">
    <text evidence="16">The sequence shown here is derived from an EMBL/GenBank/DDBJ whole genome shotgun (WGS) entry which is preliminary data.</text>
</comment>
<dbReference type="FunFam" id="3.40.50.11980:FF:000002">
    <property type="entry name" value="Proteinaceous RNase P 2"/>
    <property type="match status" value="1"/>
</dbReference>
<evidence type="ECO:0000313" key="16">
    <source>
        <dbReference type="EMBL" id="KAL2555071.1"/>
    </source>
</evidence>
<keyword evidence="6" id="KW-0540">Nuclease</keyword>
<feature type="compositionally biased region" description="Polar residues" evidence="13">
    <location>
        <begin position="53"/>
        <end position="67"/>
    </location>
</feature>
<keyword evidence="12" id="KW-0464">Manganese</keyword>
<dbReference type="InterPro" id="IPR011990">
    <property type="entry name" value="TPR-like_helical_dom_sf"/>
</dbReference>
<evidence type="ECO:0000256" key="12">
    <source>
        <dbReference type="ARBA" id="ARBA00023211"/>
    </source>
</evidence>
<name>A0ABD1WZB6_9LAMI</name>
<dbReference type="AlphaFoldDB" id="A0ABD1WZB6"/>
<keyword evidence="17" id="KW-1185">Reference proteome</keyword>
<dbReference type="Gene3D" id="3.40.1210.10">
    <property type="entry name" value="Survival protein SurE-like phosphatase/nucleotidase"/>
    <property type="match status" value="1"/>
</dbReference>
<feature type="compositionally biased region" description="Polar residues" evidence="13">
    <location>
        <begin position="671"/>
        <end position="688"/>
    </location>
</feature>
<evidence type="ECO:0000256" key="5">
    <source>
        <dbReference type="ARBA" id="ARBA00022694"/>
    </source>
</evidence>
<evidence type="ECO:0000256" key="11">
    <source>
        <dbReference type="ARBA" id="ARBA00022842"/>
    </source>
</evidence>
<evidence type="ECO:0000256" key="9">
    <source>
        <dbReference type="ARBA" id="ARBA00022801"/>
    </source>
</evidence>
<sequence length="716" mass="78553">MTTSAVKNNFFPPGLVSNLQQVLLSGNPAGGGGGGRDDGESSKLNNREDDSAKPTSSSNGGDASSEPNCDDGSKSIVLVTNSDSIESPGLSYLVDALVKQGLYNVHVCAPQSDKSTSGHSVTLRETVEAVSAEINGVRAYEVSGTPVDCVSLVLSGALFSWSKPLLVISGINRGSSCGHNMFYSGVVAGAREALINGVPSISISLNWKSDGSEERDFKDAVTVCLPLINAAIRDIEKGVFPKNCSLNVEVPTSPLTNKGFKVTKPSLWRSTLSWQAVSATRNQAASRFICNQQNLGLQFAQLSRDASAAGAARRLTTQRKNIEIVESVGVAGKFDSKRTVKYFRLEVSPATADLIEWWFKSKIATRVGKRKWDKELIIEAIKNGGGGWHGQGWLGKGKWTVFRTLVGSDGLCKCCGEKLVTIDLDPIETENFAKSVAAIAAQREKHSSFQKFQKWLDYYGPFEAVVDGANIGLYSQRRFKPSKVNAVVNGIRQMLPSKKWPLIVLHNRRITAEKMDEPLNRALIDKWKNADALYATPTGSNDDWYWLYAAIKFRCLIVTNDEMRDHLFQLLGNDFFPKWKERHQVHFRFSETGPVFHMPPPCSVVIQESENGHWHIPIVSEVEHEDQRTWLCITRANSSLAAGQDGESHISHSSTRKKIQVKLTAARHGNQDNGTLQEPQESGTNSKTILQSSTWGILPELEAAEKLGSCVIDFQI</sequence>
<evidence type="ECO:0000256" key="2">
    <source>
        <dbReference type="ARBA" id="ARBA00001946"/>
    </source>
</evidence>
<feature type="region of interest" description="Disordered" evidence="13">
    <location>
        <begin position="667"/>
        <end position="688"/>
    </location>
</feature>
<evidence type="ECO:0000256" key="10">
    <source>
        <dbReference type="ARBA" id="ARBA00022833"/>
    </source>
</evidence>
<organism evidence="16 17">
    <name type="scientific">Forsythia ovata</name>
    <dbReference type="NCBI Taxonomy" id="205694"/>
    <lineage>
        <taxon>Eukaryota</taxon>
        <taxon>Viridiplantae</taxon>
        <taxon>Streptophyta</taxon>
        <taxon>Embryophyta</taxon>
        <taxon>Tracheophyta</taxon>
        <taxon>Spermatophyta</taxon>
        <taxon>Magnoliopsida</taxon>
        <taxon>eudicotyledons</taxon>
        <taxon>Gunneridae</taxon>
        <taxon>Pentapetalae</taxon>
        <taxon>asterids</taxon>
        <taxon>lamiids</taxon>
        <taxon>Lamiales</taxon>
        <taxon>Oleaceae</taxon>
        <taxon>Forsythieae</taxon>
        <taxon>Forsythia</taxon>
    </lineage>
</organism>
<dbReference type="InterPro" id="IPR031595">
    <property type="entry name" value="PRORP_C"/>
</dbReference>
<proteinExistence type="inferred from homology"/>
<evidence type="ECO:0000259" key="15">
    <source>
        <dbReference type="Pfam" id="PF16953"/>
    </source>
</evidence>
<comment type="cofactor">
    <cofactor evidence="2">
        <name>Mg(2+)</name>
        <dbReference type="ChEBI" id="CHEBI:18420"/>
    </cofactor>
</comment>
<evidence type="ECO:0000256" key="4">
    <source>
        <dbReference type="ARBA" id="ARBA00012179"/>
    </source>
</evidence>
<dbReference type="EC" id="3.1.26.5" evidence="4"/>
<comment type="similarity">
    <text evidence="3">Belongs to the PPR family. P subfamily.</text>
</comment>
<evidence type="ECO:0000256" key="7">
    <source>
        <dbReference type="ARBA" id="ARBA00022723"/>
    </source>
</evidence>
<evidence type="ECO:0000256" key="1">
    <source>
        <dbReference type="ARBA" id="ARBA00000928"/>
    </source>
</evidence>
<dbReference type="EMBL" id="JBFOLJ010000002">
    <property type="protein sequence ID" value="KAL2555071.1"/>
    <property type="molecule type" value="Genomic_DNA"/>
</dbReference>
<keyword evidence="11" id="KW-0460">Magnesium</keyword>
<evidence type="ECO:0000256" key="13">
    <source>
        <dbReference type="SAM" id="MobiDB-lite"/>
    </source>
</evidence>